<dbReference type="InterPro" id="IPR043725">
    <property type="entry name" value="DUF5667"/>
</dbReference>
<proteinExistence type="predicted"/>
<organism evidence="3 4">
    <name type="scientific">Candidatus Roizmanbacteria bacterium RIFCSPHIGHO2_12_FULL_33_9</name>
    <dbReference type="NCBI Taxonomy" id="1802045"/>
    <lineage>
        <taxon>Bacteria</taxon>
        <taxon>Candidatus Roizmaniibacteriota</taxon>
    </lineage>
</organism>
<sequence>MTRKLIVPILIGLILFFTIPIFYLANYSQTITTDEQKVVYELPYPGILPDHPLYFFKAVRDRIMDFSTRDKLKKVELYILFSDKRAKMAQLLTDKGKIDQAITTMSKGEKYFIKIPRLLRTSKEQGVSPQQELINKAKASNDKHREIIQELLKSAPEGEQYRITEILKINETSQSEIEDLQ</sequence>
<accession>A0A1F7HEZ8</accession>
<keyword evidence="1" id="KW-1133">Transmembrane helix</keyword>
<evidence type="ECO:0000259" key="2">
    <source>
        <dbReference type="Pfam" id="PF18915"/>
    </source>
</evidence>
<reference evidence="3 4" key="1">
    <citation type="journal article" date="2016" name="Nat. Commun.">
        <title>Thousands of microbial genomes shed light on interconnected biogeochemical processes in an aquifer system.</title>
        <authorList>
            <person name="Anantharaman K."/>
            <person name="Brown C.T."/>
            <person name="Hug L.A."/>
            <person name="Sharon I."/>
            <person name="Castelle C.J."/>
            <person name="Probst A.J."/>
            <person name="Thomas B.C."/>
            <person name="Singh A."/>
            <person name="Wilkins M.J."/>
            <person name="Karaoz U."/>
            <person name="Brodie E.L."/>
            <person name="Williams K.H."/>
            <person name="Hubbard S.S."/>
            <person name="Banfield J.F."/>
        </authorList>
    </citation>
    <scope>NUCLEOTIDE SEQUENCE [LARGE SCALE GENOMIC DNA]</scope>
</reference>
<feature type="transmembrane region" description="Helical" evidence="1">
    <location>
        <begin position="5"/>
        <end position="25"/>
    </location>
</feature>
<dbReference type="EMBL" id="MFZV01000056">
    <property type="protein sequence ID" value="OGK29840.1"/>
    <property type="molecule type" value="Genomic_DNA"/>
</dbReference>
<evidence type="ECO:0000313" key="3">
    <source>
        <dbReference type="EMBL" id="OGK29840.1"/>
    </source>
</evidence>
<dbReference type="Pfam" id="PF18915">
    <property type="entry name" value="DUF5667"/>
    <property type="match status" value="1"/>
</dbReference>
<feature type="domain" description="DUF5667" evidence="2">
    <location>
        <begin position="46"/>
        <end position="155"/>
    </location>
</feature>
<keyword evidence="1" id="KW-0812">Transmembrane</keyword>
<name>A0A1F7HEZ8_9BACT</name>
<evidence type="ECO:0000256" key="1">
    <source>
        <dbReference type="SAM" id="Phobius"/>
    </source>
</evidence>
<comment type="caution">
    <text evidence="3">The sequence shown here is derived from an EMBL/GenBank/DDBJ whole genome shotgun (WGS) entry which is preliminary data.</text>
</comment>
<keyword evidence="1" id="KW-0472">Membrane</keyword>
<dbReference type="AlphaFoldDB" id="A0A1F7HEZ8"/>
<protein>
    <recommendedName>
        <fullName evidence="2">DUF5667 domain-containing protein</fullName>
    </recommendedName>
</protein>
<dbReference type="Proteomes" id="UP000177199">
    <property type="component" value="Unassembled WGS sequence"/>
</dbReference>
<gene>
    <name evidence="3" type="ORF">A3F29_00130</name>
</gene>
<evidence type="ECO:0000313" key="4">
    <source>
        <dbReference type="Proteomes" id="UP000177199"/>
    </source>
</evidence>